<sequence length="69" mass="8476">MKNPIQKNIDKVIELFDDRNNFIVIYTTRSRYIREETKELLNKFNIPYHALVMEKIRADVYIDDKNEIW</sequence>
<dbReference type="EMBL" id="LAZR01000795">
    <property type="protein sequence ID" value="KKN57653.1"/>
    <property type="molecule type" value="Genomic_DNA"/>
</dbReference>
<dbReference type="Gene3D" id="3.40.50.1000">
    <property type="entry name" value="HAD superfamily/HAD-like"/>
    <property type="match status" value="1"/>
</dbReference>
<name>A0A0F9UVI6_9ZZZZ</name>
<dbReference type="InterPro" id="IPR023214">
    <property type="entry name" value="HAD_sf"/>
</dbReference>
<protein>
    <submittedName>
        <fullName evidence="2">Uncharacterized protein</fullName>
    </submittedName>
</protein>
<accession>A0A0F9UVI6</accession>
<keyword evidence="1" id="KW-0732">Signal</keyword>
<dbReference type="AlphaFoldDB" id="A0A0F9UVI6"/>
<dbReference type="Pfam" id="PF11019">
    <property type="entry name" value="DUF2608"/>
    <property type="match status" value="1"/>
</dbReference>
<proteinExistence type="predicted"/>
<reference evidence="2" key="1">
    <citation type="journal article" date="2015" name="Nature">
        <title>Complex archaea that bridge the gap between prokaryotes and eukaryotes.</title>
        <authorList>
            <person name="Spang A."/>
            <person name="Saw J.H."/>
            <person name="Jorgensen S.L."/>
            <person name="Zaremba-Niedzwiedzka K."/>
            <person name="Martijn J."/>
            <person name="Lind A.E."/>
            <person name="van Eijk R."/>
            <person name="Schleper C."/>
            <person name="Guy L."/>
            <person name="Ettema T.J."/>
        </authorList>
    </citation>
    <scope>NUCLEOTIDE SEQUENCE</scope>
</reference>
<evidence type="ECO:0000256" key="1">
    <source>
        <dbReference type="ARBA" id="ARBA00022729"/>
    </source>
</evidence>
<dbReference type="InterPro" id="IPR022565">
    <property type="entry name" value="DUF2608"/>
</dbReference>
<organism evidence="2">
    <name type="scientific">marine sediment metagenome</name>
    <dbReference type="NCBI Taxonomy" id="412755"/>
    <lineage>
        <taxon>unclassified sequences</taxon>
        <taxon>metagenomes</taxon>
        <taxon>ecological metagenomes</taxon>
    </lineage>
</organism>
<gene>
    <name evidence="2" type="ORF">LCGC14_0560250</name>
</gene>
<evidence type="ECO:0000313" key="2">
    <source>
        <dbReference type="EMBL" id="KKN57653.1"/>
    </source>
</evidence>
<comment type="caution">
    <text evidence="2">The sequence shown here is derived from an EMBL/GenBank/DDBJ whole genome shotgun (WGS) entry which is preliminary data.</text>
</comment>